<dbReference type="Pfam" id="PF01826">
    <property type="entry name" value="TIL"/>
    <property type="match status" value="3"/>
</dbReference>
<reference evidence="5 6" key="1">
    <citation type="submission" date="2015-04" db="EMBL/GenBank/DDBJ databases">
        <authorList>
            <person name="Syromyatnikov M.Y."/>
            <person name="Popov V.N."/>
        </authorList>
    </citation>
    <scope>NUCLEOTIDE SEQUENCE [LARGE SCALE GENOMIC DNA]</scope>
</reference>
<feature type="chain" id="PRO_5013380448" evidence="3">
    <location>
        <begin position="20"/>
        <end position="230"/>
    </location>
</feature>
<feature type="signal peptide" evidence="3">
    <location>
        <begin position="1"/>
        <end position="19"/>
    </location>
</feature>
<proteinExistence type="predicted"/>
<dbReference type="CDD" id="cd19941">
    <property type="entry name" value="TIL"/>
    <property type="match status" value="2"/>
</dbReference>
<keyword evidence="6" id="KW-1185">Reference proteome</keyword>
<feature type="domain" description="TIL" evidence="4">
    <location>
        <begin position="97"/>
        <end position="151"/>
    </location>
</feature>
<accession>A0A1J1IUJ3</accession>
<keyword evidence="2" id="KW-1015">Disulfide bond</keyword>
<dbReference type="AlphaFoldDB" id="A0A1J1IUJ3"/>
<dbReference type="Gene3D" id="2.10.25.10">
    <property type="entry name" value="Laminin"/>
    <property type="match status" value="3"/>
</dbReference>
<dbReference type="SUPFAM" id="SSF57567">
    <property type="entry name" value="Serine protease inhibitors"/>
    <property type="match status" value="3"/>
</dbReference>
<name>A0A1J1IUJ3_9DIPT</name>
<dbReference type="InterPro" id="IPR002919">
    <property type="entry name" value="TIL_dom"/>
</dbReference>
<evidence type="ECO:0000256" key="3">
    <source>
        <dbReference type="SAM" id="SignalP"/>
    </source>
</evidence>
<organism evidence="5 6">
    <name type="scientific">Clunio marinus</name>
    <dbReference type="NCBI Taxonomy" id="568069"/>
    <lineage>
        <taxon>Eukaryota</taxon>
        <taxon>Metazoa</taxon>
        <taxon>Ecdysozoa</taxon>
        <taxon>Arthropoda</taxon>
        <taxon>Hexapoda</taxon>
        <taxon>Insecta</taxon>
        <taxon>Pterygota</taxon>
        <taxon>Neoptera</taxon>
        <taxon>Endopterygota</taxon>
        <taxon>Diptera</taxon>
        <taxon>Nematocera</taxon>
        <taxon>Chironomoidea</taxon>
        <taxon>Chironomidae</taxon>
        <taxon>Clunio</taxon>
    </lineage>
</organism>
<evidence type="ECO:0000313" key="5">
    <source>
        <dbReference type="EMBL" id="CRL03931.1"/>
    </source>
</evidence>
<evidence type="ECO:0000313" key="6">
    <source>
        <dbReference type="Proteomes" id="UP000183832"/>
    </source>
</evidence>
<dbReference type="GO" id="GO:0030414">
    <property type="term" value="F:peptidase inhibitor activity"/>
    <property type="evidence" value="ECO:0007669"/>
    <property type="project" value="UniProtKB-KW"/>
</dbReference>
<dbReference type="STRING" id="568069.A0A1J1IUJ3"/>
<dbReference type="InterPro" id="IPR051368">
    <property type="entry name" value="SerProtInhib-TIL_Domain"/>
</dbReference>
<dbReference type="PANTHER" id="PTHR23259">
    <property type="entry name" value="RIDDLE"/>
    <property type="match status" value="1"/>
</dbReference>
<feature type="domain" description="TIL" evidence="4">
    <location>
        <begin position="174"/>
        <end position="229"/>
    </location>
</feature>
<evidence type="ECO:0000259" key="4">
    <source>
        <dbReference type="Pfam" id="PF01826"/>
    </source>
</evidence>
<protein>
    <submittedName>
        <fullName evidence="5">CLUMA_CG017052, isoform A</fullName>
    </submittedName>
</protein>
<dbReference type="EMBL" id="CVRI01000060">
    <property type="protein sequence ID" value="CRL03931.1"/>
    <property type="molecule type" value="Genomic_DNA"/>
</dbReference>
<dbReference type="OrthoDB" id="6236007at2759"/>
<evidence type="ECO:0000256" key="1">
    <source>
        <dbReference type="ARBA" id="ARBA00022690"/>
    </source>
</evidence>
<gene>
    <name evidence="5" type="ORF">CLUMA_CG017052</name>
</gene>
<dbReference type="InterPro" id="IPR036084">
    <property type="entry name" value="Ser_inhib-like_sf"/>
</dbReference>
<dbReference type="Proteomes" id="UP000183832">
    <property type="component" value="Unassembled WGS sequence"/>
</dbReference>
<feature type="domain" description="TIL" evidence="4">
    <location>
        <begin position="31"/>
        <end position="86"/>
    </location>
</feature>
<evidence type="ECO:0000256" key="2">
    <source>
        <dbReference type="ARBA" id="ARBA00023157"/>
    </source>
</evidence>
<dbReference type="PANTHER" id="PTHR23259:SF70">
    <property type="entry name" value="ACCESSORY GLAND PROTEIN ACP62F-RELATED"/>
    <property type="match status" value="1"/>
</dbReference>
<keyword evidence="3" id="KW-0732">Signal</keyword>
<sequence length="230" mass="26011">MNIKLLAIICFSFLDELKGEQGENNLCKGFCPSNEIFTQCSLGQFQSTCWNSRKLQFFHICELGCACQEGFIRHPDTYECIPFNECPPKPDVSSHICPKNEKWDRCGYGCDQTCGLHFRDFTCRSCFPGCVCQKNYVRSSINGQCILDSECKNCPRGYFLDPRAKLCSFCNNGCSENEFYNECGSRCEKTCENPSGAGVDCDTCKPRCECIFGLLRDLKTNDCVKPQECT</sequence>
<keyword evidence="1" id="KW-0646">Protease inhibitor</keyword>